<dbReference type="InterPro" id="IPR040449">
    <property type="entry name" value="Peptidase_S66_N"/>
</dbReference>
<dbReference type="EMBL" id="JXBY01000021">
    <property type="protein sequence ID" value="KJY55032.1"/>
    <property type="molecule type" value="Genomic_DNA"/>
</dbReference>
<comment type="caution">
    <text evidence="5">The sequence shown here is derived from an EMBL/GenBank/DDBJ whole genome shotgun (WGS) entry which is preliminary data.</text>
</comment>
<dbReference type="InterPro" id="IPR027478">
    <property type="entry name" value="LdcA_N"/>
</dbReference>
<organism evidence="5 6">
    <name type="scientific">Lactobacillus kullabergensis</name>
    <dbReference type="NCBI Taxonomy" id="1218493"/>
    <lineage>
        <taxon>Bacteria</taxon>
        <taxon>Bacillati</taxon>
        <taxon>Bacillota</taxon>
        <taxon>Bacilli</taxon>
        <taxon>Lactobacillales</taxon>
        <taxon>Lactobacillaceae</taxon>
        <taxon>Lactobacillus</taxon>
    </lineage>
</organism>
<dbReference type="SUPFAM" id="SSF52317">
    <property type="entry name" value="Class I glutamine amidotransferase-like"/>
    <property type="match status" value="1"/>
</dbReference>
<dbReference type="RefSeq" id="WP_045928436.1">
    <property type="nucleotide sequence ID" value="NZ_JBHSZS010000002.1"/>
</dbReference>
<accession>A0A0F4L876</accession>
<proteinExistence type="inferred from homology"/>
<dbReference type="STRING" id="1218493.JF76_14050"/>
<dbReference type="PANTHER" id="PTHR30237:SF4">
    <property type="entry name" value="LD-CARBOXYPEPTIDASE C-TERMINAL DOMAIN-CONTAINING PROTEIN"/>
    <property type="match status" value="1"/>
</dbReference>
<dbReference type="InterPro" id="IPR040921">
    <property type="entry name" value="Peptidase_S66C"/>
</dbReference>
<sequence>MLIKPKQLHVGEKVAIVSLSDGTLGESFASHELKQGIKHMKQLGLNPVFMPHALSGSTYVKSHPAERAADLKAAFLDPEIKSIFAAIGGDDTYRTLPYLMADQEFKKTVCDHPKLFSGFSDTTNNHLMFYKMGLQTFYGPSFLTDFAELANELLPYTKKTLIHYFENPPVTLIPASENWYEERTDFSIKQIGKERISHKDTGYEVLRGHGKVRGRLWGGCIDSLYDDLTTNRYPDEPSVINQYQLILTPEEAKDKILFIETCEEKPAPQLYRQELAKLEEVGILGNVRAILVGKPQDKKYFAEYKQILLEETAKFNTPILYNVNIGHAYPRTALPYGTLTQINFEKPEIKIMESWFA</sequence>
<keyword evidence="2" id="KW-0378">Hydrolase</keyword>
<dbReference type="Pfam" id="PF02016">
    <property type="entry name" value="Peptidase_S66"/>
    <property type="match status" value="1"/>
</dbReference>
<dbReference type="SUPFAM" id="SSF141986">
    <property type="entry name" value="LD-carboxypeptidase A C-terminal domain-like"/>
    <property type="match status" value="1"/>
</dbReference>
<feature type="domain" description="LD-carboxypeptidase N-terminal" evidence="3">
    <location>
        <begin position="14"/>
        <end position="139"/>
    </location>
</feature>
<dbReference type="HOGENOM" id="CLU_034346_1_0_9"/>
<dbReference type="AlphaFoldDB" id="A0A0F4L876"/>
<feature type="domain" description="LD-carboxypeptidase C-terminal" evidence="4">
    <location>
        <begin position="213"/>
        <end position="341"/>
    </location>
</feature>
<dbReference type="InterPro" id="IPR003507">
    <property type="entry name" value="S66_fam"/>
</dbReference>
<name>A0A0F4L876_9LACO</name>
<dbReference type="PANTHER" id="PTHR30237">
    <property type="entry name" value="MURAMOYLTETRAPEPTIDE CARBOXYPEPTIDASE"/>
    <property type="match status" value="1"/>
</dbReference>
<dbReference type="Gene3D" id="3.40.50.10740">
    <property type="entry name" value="Class I glutamine amidotransferase-like"/>
    <property type="match status" value="1"/>
</dbReference>
<evidence type="ECO:0000259" key="3">
    <source>
        <dbReference type="Pfam" id="PF02016"/>
    </source>
</evidence>
<dbReference type="PIRSF" id="PIRSF028757">
    <property type="entry name" value="LD-carboxypeptidase"/>
    <property type="match status" value="1"/>
</dbReference>
<gene>
    <name evidence="5" type="ORF">JF76_14050</name>
</gene>
<dbReference type="OrthoDB" id="9807329at2"/>
<protein>
    <submittedName>
        <fullName evidence="5">MccC family protein</fullName>
    </submittedName>
</protein>
<evidence type="ECO:0000313" key="5">
    <source>
        <dbReference type="EMBL" id="KJY55032.1"/>
    </source>
</evidence>
<dbReference type="CDD" id="cd07062">
    <property type="entry name" value="Peptidase_S66_mccF_like"/>
    <property type="match status" value="1"/>
</dbReference>
<evidence type="ECO:0000256" key="1">
    <source>
        <dbReference type="ARBA" id="ARBA00010233"/>
    </source>
</evidence>
<dbReference type="GO" id="GO:0016787">
    <property type="term" value="F:hydrolase activity"/>
    <property type="evidence" value="ECO:0007669"/>
    <property type="project" value="UniProtKB-KW"/>
</dbReference>
<dbReference type="InterPro" id="IPR029062">
    <property type="entry name" value="Class_I_gatase-like"/>
</dbReference>
<dbReference type="Gene3D" id="3.50.30.60">
    <property type="entry name" value="LD-carboxypeptidase A C-terminal domain-like"/>
    <property type="match status" value="1"/>
</dbReference>
<evidence type="ECO:0000259" key="4">
    <source>
        <dbReference type="Pfam" id="PF17676"/>
    </source>
</evidence>
<evidence type="ECO:0000313" key="6">
    <source>
        <dbReference type="Proteomes" id="UP000033533"/>
    </source>
</evidence>
<comment type="similarity">
    <text evidence="1">Belongs to the peptidase S66 family.</text>
</comment>
<dbReference type="InterPro" id="IPR027461">
    <property type="entry name" value="Carboxypeptidase_A_C_sf"/>
</dbReference>
<evidence type="ECO:0000256" key="2">
    <source>
        <dbReference type="ARBA" id="ARBA00022801"/>
    </source>
</evidence>
<dbReference type="Pfam" id="PF17676">
    <property type="entry name" value="Peptidase_S66C"/>
    <property type="match status" value="1"/>
</dbReference>
<reference evidence="5 6" key="1">
    <citation type="submission" date="2014-12" db="EMBL/GenBank/DDBJ databases">
        <title>Comparative genomics of the lactic acid bacteria isolated from the honey bee gut.</title>
        <authorList>
            <person name="Ellegaard K.M."/>
            <person name="Tamarit D."/>
            <person name="Javelind E."/>
            <person name="Olofsson T."/>
            <person name="Andersson S.G."/>
            <person name="Vasquez A."/>
        </authorList>
    </citation>
    <scope>NUCLEOTIDE SEQUENCE [LARGE SCALE GENOMIC DNA]</scope>
    <source>
        <strain evidence="5 6">Biut2</strain>
    </source>
</reference>
<dbReference type="Proteomes" id="UP000033533">
    <property type="component" value="Unassembled WGS sequence"/>
</dbReference>
<dbReference type="PATRIC" id="fig|1218493.3.peg.1469"/>